<sequence>MSRSPDTEHCVSVHLTDCGHETASVVFEVLREAYPQGCDAGPVPARGTAEAEHHVVWSSTVDTATPRTDRAGAPAALVEDVRAEIHGAAHPVRQVRDALAAAFATEDHGTVPGEHEVEVRLRLTATHRPVG</sequence>
<protein>
    <submittedName>
        <fullName evidence="1">Uncharacterized protein</fullName>
    </submittedName>
</protein>
<dbReference type="EMBL" id="JACXYU010000013">
    <property type="protein sequence ID" value="MBD3933978.1"/>
    <property type="molecule type" value="Genomic_DNA"/>
</dbReference>
<accession>A0A927F1Y8</accession>
<comment type="caution">
    <text evidence="1">The sequence shown here is derived from an EMBL/GenBank/DDBJ whole genome shotgun (WGS) entry which is preliminary data.</text>
</comment>
<evidence type="ECO:0000313" key="2">
    <source>
        <dbReference type="Proteomes" id="UP000632289"/>
    </source>
</evidence>
<reference evidence="1" key="1">
    <citation type="submission" date="2020-09" db="EMBL/GenBank/DDBJ databases">
        <title>Secondary metabolite and genome analysis of marine Streptomyces chumphonensis KK1-2T.</title>
        <authorList>
            <person name="Phongsopitanun W."/>
            <person name="Kanchanasin P."/>
            <person name="Pittayakhajonwut P."/>
            <person name="Suwanborirux K."/>
            <person name="Tanasupawat S."/>
        </authorList>
    </citation>
    <scope>NUCLEOTIDE SEQUENCE</scope>
    <source>
        <strain evidence="1">KK1-2</strain>
    </source>
</reference>
<gene>
    <name evidence="1" type="ORF">IF129_20760</name>
</gene>
<name>A0A927F1Y8_9ACTN</name>
<keyword evidence="2" id="KW-1185">Reference proteome</keyword>
<organism evidence="1 2">
    <name type="scientific">Streptomyces chumphonensis</name>
    <dbReference type="NCBI Taxonomy" id="1214925"/>
    <lineage>
        <taxon>Bacteria</taxon>
        <taxon>Bacillati</taxon>
        <taxon>Actinomycetota</taxon>
        <taxon>Actinomycetes</taxon>
        <taxon>Kitasatosporales</taxon>
        <taxon>Streptomycetaceae</taxon>
        <taxon>Streptomyces</taxon>
    </lineage>
</organism>
<dbReference type="Proteomes" id="UP000632289">
    <property type="component" value="Unassembled WGS sequence"/>
</dbReference>
<proteinExistence type="predicted"/>
<dbReference type="AlphaFoldDB" id="A0A927F1Y8"/>
<evidence type="ECO:0000313" key="1">
    <source>
        <dbReference type="EMBL" id="MBD3933978.1"/>
    </source>
</evidence>
<dbReference type="RefSeq" id="WP_191211280.1">
    <property type="nucleotide sequence ID" value="NZ_BAABKL010000009.1"/>
</dbReference>